<protein>
    <submittedName>
        <fullName evidence="1">Uncharacterized protein</fullName>
    </submittedName>
</protein>
<evidence type="ECO:0000313" key="1">
    <source>
        <dbReference type="EMBL" id="SPQ99679.1"/>
    </source>
</evidence>
<dbReference type="Proteomes" id="UP000290189">
    <property type="component" value="Unassembled WGS sequence"/>
</dbReference>
<evidence type="ECO:0000313" key="2">
    <source>
        <dbReference type="Proteomes" id="UP000290189"/>
    </source>
</evidence>
<gene>
    <name evidence="1" type="ORF">PLBR_LOCUS6894</name>
</gene>
<proteinExistence type="predicted"/>
<keyword evidence="1" id="KW-0496">Mitochondrion</keyword>
<geneLocation type="mitochondrion" evidence="1"/>
<accession>A0A3P3YHR3</accession>
<reference evidence="1 2" key="1">
    <citation type="submission" date="2018-03" db="EMBL/GenBank/DDBJ databases">
        <authorList>
            <person name="Fogelqvist J."/>
        </authorList>
    </citation>
    <scope>NUCLEOTIDE SEQUENCE [LARGE SCALE GENOMIC DNA]</scope>
</reference>
<sequence>MRPESDEDVLDALASDLRDALLDTEHQQGAANALDRVAACTDGQLAYFGWQLLGPMTPHVAVHDSHQATFARIVSVSDPRELSLALCEVIDHDITHCAAAVFQSFGKAFTTSRMSPTRLHKLLTHIGAAVRPKLASWETSVAVEFASSFVLPFVENDAMTETALHVLHYLPPERRDLLLAAMRSSPAFSVAKTLSYAARRNGAHEGALCCGVAHLLCSGSHDFDAVDRDTIGAAMVYSVPKVLSIAGRLGLDLIAALTPHLCDWDAPREPLREAVLSVLTFTITSSNIRTVNQMLGSVRAGLAADVLIGLIQSDSSDVHIASLAVRSLKDQIATRPTVMPTERVLVLLQATMAKFKPDFTEPVGSSMTTSALRCLDLLSSSLNLVMFLAIRRSIDAEDARRLKAQTIAPMQQQLSRLLTRVEVEGRLSGDEERLHSARMQIRLVDSVADRTATLLDQLTS</sequence>
<dbReference type="AlphaFoldDB" id="A0A3P3YHR3"/>
<organism evidence="1 2">
    <name type="scientific">Plasmodiophora brassicae</name>
    <name type="common">Clubroot disease agent</name>
    <dbReference type="NCBI Taxonomy" id="37360"/>
    <lineage>
        <taxon>Eukaryota</taxon>
        <taxon>Sar</taxon>
        <taxon>Rhizaria</taxon>
        <taxon>Endomyxa</taxon>
        <taxon>Phytomyxea</taxon>
        <taxon>Plasmodiophorida</taxon>
        <taxon>Plasmodiophoridae</taxon>
        <taxon>Plasmodiophora</taxon>
    </lineage>
</organism>
<dbReference type="EMBL" id="OVEO01000012">
    <property type="protein sequence ID" value="SPQ99679.1"/>
    <property type="molecule type" value="Genomic_DNA"/>
</dbReference>
<name>A0A3P3YHR3_PLABS</name>